<name>D4ZIS6_SHEVD</name>
<sequence>MIAPWGKLGDDSGLGTTVLLSSSTMGSSSDEQPEILSAMALATNDGINQDGFLLNIASPAYFYYSSPRLHGRTIYTM</sequence>
<dbReference type="EMBL" id="AP011177">
    <property type="protein sequence ID" value="BAJ01575.1"/>
    <property type="molecule type" value="Genomic_DNA"/>
</dbReference>
<evidence type="ECO:0000313" key="1">
    <source>
        <dbReference type="EMBL" id="BAJ01575.1"/>
    </source>
</evidence>
<protein>
    <submittedName>
        <fullName evidence="1">Uncharacterized protein</fullName>
    </submittedName>
</protein>
<gene>
    <name evidence="1" type="ordered locus">SVI_1604</name>
</gene>
<organism evidence="1 2">
    <name type="scientific">Shewanella violacea (strain JCM 10179 / CIP 106290 / LMG 19151 / DSS12)</name>
    <dbReference type="NCBI Taxonomy" id="637905"/>
    <lineage>
        <taxon>Bacteria</taxon>
        <taxon>Pseudomonadati</taxon>
        <taxon>Pseudomonadota</taxon>
        <taxon>Gammaproteobacteria</taxon>
        <taxon>Alteromonadales</taxon>
        <taxon>Shewanellaceae</taxon>
        <taxon>Shewanella</taxon>
    </lineage>
</organism>
<dbReference type="KEGG" id="svo:SVI_1604"/>
<reference evidence="2" key="1">
    <citation type="journal article" date="2010" name="Mol. Biosyst.">
        <title>Complete genome sequence and comparative analysis of Shewanella violacea, a psychrophilic and piezophilic bacterium from deep sea floor sediments.</title>
        <authorList>
            <person name="Aono E."/>
            <person name="Baba T."/>
            <person name="Ara T."/>
            <person name="Nishi T."/>
            <person name="Nakamichi T."/>
            <person name="Inamoto E."/>
            <person name="Toyonaga H."/>
            <person name="Hasegawa M."/>
            <person name="Takai Y."/>
            <person name="Okumura Y."/>
            <person name="Baba M."/>
            <person name="Tomita M."/>
            <person name="Kato C."/>
            <person name="Oshima T."/>
            <person name="Nakasone K."/>
            <person name="Mori H."/>
        </authorList>
    </citation>
    <scope>NUCLEOTIDE SEQUENCE [LARGE SCALE GENOMIC DNA]</scope>
    <source>
        <strain evidence="2">JCM 10179 / CIP 106290 / LMG 19151 / DSS12</strain>
    </source>
</reference>
<dbReference type="AlphaFoldDB" id="D4ZIS6"/>
<keyword evidence="2" id="KW-1185">Reference proteome</keyword>
<dbReference type="Proteomes" id="UP000002350">
    <property type="component" value="Chromosome"/>
</dbReference>
<proteinExistence type="predicted"/>
<evidence type="ECO:0000313" key="2">
    <source>
        <dbReference type="Proteomes" id="UP000002350"/>
    </source>
</evidence>
<accession>D4ZIS6</accession>
<dbReference type="HOGENOM" id="CLU_2636076_0_0_6"/>